<feature type="transmembrane region" description="Helical" evidence="7">
    <location>
        <begin position="58"/>
        <end position="81"/>
    </location>
</feature>
<name>A0ABT1Y7H5_9FIRM</name>
<feature type="transmembrane region" description="Helical" evidence="7">
    <location>
        <begin position="12"/>
        <end position="37"/>
    </location>
</feature>
<feature type="transmembrane region" description="Helical" evidence="7">
    <location>
        <begin position="186"/>
        <end position="205"/>
    </location>
</feature>
<evidence type="ECO:0000256" key="6">
    <source>
        <dbReference type="ARBA" id="ARBA00023136"/>
    </source>
</evidence>
<dbReference type="PANTHER" id="PTHR34184">
    <property type="entry name" value="UPF0718 PROTEIN YCGR"/>
    <property type="match status" value="1"/>
</dbReference>
<evidence type="ECO:0000256" key="3">
    <source>
        <dbReference type="ARBA" id="ARBA00022475"/>
    </source>
</evidence>
<dbReference type="EMBL" id="JANPWE010000007">
    <property type="protein sequence ID" value="MCR6546503.1"/>
    <property type="molecule type" value="Genomic_DNA"/>
</dbReference>
<dbReference type="PANTHER" id="PTHR34184:SF4">
    <property type="entry name" value="UPF0718 PROTEIN YCGR"/>
    <property type="match status" value="1"/>
</dbReference>
<dbReference type="NCBIfam" id="NF040736">
    <property type="entry name" value="efflux_SaoE"/>
    <property type="match status" value="1"/>
</dbReference>
<comment type="similarity">
    <text evidence="2">Belongs to the UPF0718 family.</text>
</comment>
<dbReference type="InterPro" id="IPR005524">
    <property type="entry name" value="DUF318"/>
</dbReference>
<evidence type="ECO:0000256" key="5">
    <source>
        <dbReference type="ARBA" id="ARBA00022989"/>
    </source>
</evidence>
<keyword evidence="3" id="KW-1003">Cell membrane</keyword>
<accession>A0ABT1Y7H5</accession>
<keyword evidence="5 7" id="KW-1133">Transmembrane helix</keyword>
<evidence type="ECO:0000313" key="8">
    <source>
        <dbReference type="EMBL" id="MCR6546503.1"/>
    </source>
</evidence>
<organism evidence="8 9">
    <name type="scientific">Dehalobacterium formicoaceticum</name>
    <dbReference type="NCBI Taxonomy" id="51515"/>
    <lineage>
        <taxon>Bacteria</taxon>
        <taxon>Bacillati</taxon>
        <taxon>Bacillota</taxon>
        <taxon>Clostridia</taxon>
        <taxon>Eubacteriales</taxon>
        <taxon>Peptococcaceae</taxon>
        <taxon>Dehalobacterium</taxon>
    </lineage>
</organism>
<feature type="transmembrane region" description="Helical" evidence="7">
    <location>
        <begin position="93"/>
        <end position="112"/>
    </location>
</feature>
<evidence type="ECO:0000256" key="2">
    <source>
        <dbReference type="ARBA" id="ARBA00006386"/>
    </source>
</evidence>
<keyword evidence="4 7" id="KW-0812">Transmembrane</keyword>
<comment type="caution">
    <text evidence="8">The sequence shown here is derived from an EMBL/GenBank/DDBJ whole genome shotgun (WGS) entry which is preliminary data.</text>
</comment>
<dbReference type="InterPro" id="IPR052923">
    <property type="entry name" value="UPF0718"/>
</dbReference>
<feature type="transmembrane region" description="Helical" evidence="7">
    <location>
        <begin position="334"/>
        <end position="352"/>
    </location>
</feature>
<comment type="subcellular location">
    <subcellularLocation>
        <location evidence="1">Cell membrane</location>
        <topology evidence="1">Multi-pass membrane protein</topology>
    </subcellularLocation>
</comment>
<evidence type="ECO:0000256" key="7">
    <source>
        <dbReference type="SAM" id="Phobius"/>
    </source>
</evidence>
<feature type="transmembrane region" description="Helical" evidence="7">
    <location>
        <begin position="239"/>
        <end position="261"/>
    </location>
</feature>
<dbReference type="RefSeq" id="WP_089610265.1">
    <property type="nucleotide sequence ID" value="NZ_CP022121.1"/>
</dbReference>
<feature type="transmembrane region" description="Helical" evidence="7">
    <location>
        <begin position="212"/>
        <end position="233"/>
    </location>
</feature>
<feature type="transmembrane region" description="Helical" evidence="7">
    <location>
        <begin position="282"/>
        <end position="304"/>
    </location>
</feature>
<dbReference type="Proteomes" id="UP001524944">
    <property type="component" value="Unassembled WGS sequence"/>
</dbReference>
<evidence type="ECO:0000256" key="1">
    <source>
        <dbReference type="ARBA" id="ARBA00004651"/>
    </source>
</evidence>
<gene>
    <name evidence="8" type="primary">saoE</name>
    <name evidence="8" type="ORF">NVS47_13450</name>
</gene>
<protein>
    <submittedName>
        <fullName evidence="8">Efflux transporter SaoE</fullName>
    </submittedName>
</protein>
<dbReference type="Pfam" id="PF03773">
    <property type="entry name" value="ArsP_1"/>
    <property type="match status" value="1"/>
</dbReference>
<evidence type="ECO:0000313" key="9">
    <source>
        <dbReference type="Proteomes" id="UP001524944"/>
    </source>
</evidence>
<proteinExistence type="inferred from homology"/>
<feature type="transmembrane region" description="Helical" evidence="7">
    <location>
        <begin position="119"/>
        <end position="137"/>
    </location>
</feature>
<keyword evidence="9" id="KW-1185">Reference proteome</keyword>
<keyword evidence="6 7" id="KW-0472">Membrane</keyword>
<reference evidence="8 9" key="1">
    <citation type="submission" date="2022-08" db="EMBL/GenBank/DDBJ databases">
        <title>Proteogenomics of the novel Dehalobacterium formicoaceticum strain EZ94 highlights a key role of methyltransferases during anaerobic dichloromethane degradation.</title>
        <authorList>
            <person name="Wasmund K."/>
        </authorList>
    </citation>
    <scope>NUCLEOTIDE SEQUENCE [LARGE SCALE GENOMIC DNA]</scope>
    <source>
        <strain evidence="8 9">EZ94</strain>
    </source>
</reference>
<evidence type="ECO:0000256" key="4">
    <source>
        <dbReference type="ARBA" id="ARBA00022692"/>
    </source>
</evidence>
<sequence length="367" mass="39459">MILEFWEFLVSIFYSTINMLNSASVWMVVSFGIAGIFHAYMSPERMRKSSVGSTRLSGVLWTTIAGTAVPICSCGSTPLGISLYYSGAYLGPTLAFMTSTPVLNPVAIILTWGLLGKEVALINIITGLTVPVIVGIIGNKFAGEELHIKDLPDGTERKTLIFDEPSHFEKIKAGLKWSYTELAVTISKYMVSGLLVAGVIFNIVPQSFIQTYLGNPGFISLLGITLVAALMYVCAVGHIPMIAAIVASGAAPGVAITFLMAGAATNIPELLTISKTIGKRAMIIFLITLAVLSNVAGYITNLLLMPGFEPVLDFDATSRTVETANKLIFVQPEWLQYACTSILVAYALYSLFKLIKGETAKHLPTGR</sequence>